<dbReference type="GO" id="GO:0004842">
    <property type="term" value="F:ubiquitin-protein transferase activity"/>
    <property type="evidence" value="ECO:0007669"/>
    <property type="project" value="TreeGrafter"/>
</dbReference>
<evidence type="ECO:0000259" key="10">
    <source>
        <dbReference type="PROSITE" id="PS50103"/>
    </source>
</evidence>
<dbReference type="InterPro" id="IPR036855">
    <property type="entry name" value="Znf_CCCH_sf"/>
</dbReference>
<dbReference type="Pfam" id="PF00642">
    <property type="entry name" value="zf-CCCH"/>
    <property type="match status" value="2"/>
</dbReference>
<dbReference type="SUPFAM" id="SSF57850">
    <property type="entry name" value="RING/U-box"/>
    <property type="match status" value="2"/>
</dbReference>
<evidence type="ECO:0000256" key="4">
    <source>
        <dbReference type="ARBA" id="ARBA00022737"/>
    </source>
</evidence>
<dbReference type="Gene3D" id="1.20.120.1750">
    <property type="match status" value="1"/>
</dbReference>
<dbReference type="CDD" id="cd00590">
    <property type="entry name" value="RRM_SF"/>
    <property type="match status" value="1"/>
</dbReference>
<feature type="zinc finger region" description="C3H1-type" evidence="8">
    <location>
        <begin position="17"/>
        <end position="44"/>
    </location>
</feature>
<feature type="domain" description="C3H1-type" evidence="10">
    <location>
        <begin position="115"/>
        <end position="142"/>
    </location>
</feature>
<dbReference type="Gene3D" id="3.30.40.10">
    <property type="entry name" value="Zinc/RING finger domain, C3HC4 (zinc finger)"/>
    <property type="match status" value="1"/>
</dbReference>
<dbReference type="PROSITE" id="PS51873">
    <property type="entry name" value="TRIAD"/>
    <property type="match status" value="1"/>
</dbReference>
<feature type="zinc finger region" description="C3H1-type" evidence="8">
    <location>
        <begin position="115"/>
        <end position="142"/>
    </location>
</feature>
<evidence type="ECO:0000313" key="13">
    <source>
        <dbReference type="Proteomes" id="UP001301769"/>
    </source>
</evidence>
<feature type="region of interest" description="Disordered" evidence="9">
    <location>
        <begin position="142"/>
        <end position="166"/>
    </location>
</feature>
<feature type="domain" description="RING-type" evidence="11">
    <location>
        <begin position="678"/>
        <end position="895"/>
    </location>
</feature>
<dbReference type="Pfam" id="PF22191">
    <property type="entry name" value="IBR_1"/>
    <property type="match status" value="1"/>
</dbReference>
<protein>
    <submittedName>
        <fullName evidence="12">Uncharacterized protein</fullName>
    </submittedName>
</protein>
<keyword evidence="4" id="KW-0677">Repeat</keyword>
<evidence type="ECO:0000256" key="9">
    <source>
        <dbReference type="SAM" id="MobiDB-lite"/>
    </source>
</evidence>
<dbReference type="Pfam" id="PF01485">
    <property type="entry name" value="IBR"/>
    <property type="match status" value="1"/>
</dbReference>
<dbReference type="InterPro" id="IPR051628">
    <property type="entry name" value="LUBAC_E3_Ligases"/>
</dbReference>
<keyword evidence="3 8" id="KW-0479">Metal-binding</keyword>
<dbReference type="InterPro" id="IPR044066">
    <property type="entry name" value="TRIAD_supradom"/>
</dbReference>
<dbReference type="PANTHER" id="PTHR22770">
    <property type="entry name" value="UBIQUITIN CONJUGATING ENZYME 7 INTERACTING PROTEIN-RELATED"/>
    <property type="match status" value="1"/>
</dbReference>
<dbReference type="SUPFAM" id="SSF54928">
    <property type="entry name" value="RNA-binding domain, RBD"/>
    <property type="match status" value="1"/>
</dbReference>
<dbReference type="InterPro" id="IPR002867">
    <property type="entry name" value="IBR_dom"/>
</dbReference>
<dbReference type="Proteomes" id="UP001301769">
    <property type="component" value="Unassembled WGS sequence"/>
</dbReference>
<dbReference type="InterPro" id="IPR012677">
    <property type="entry name" value="Nucleotide-bd_a/b_plait_sf"/>
</dbReference>
<dbReference type="Gene3D" id="4.10.1000.10">
    <property type="entry name" value="Zinc finger, CCCH-type"/>
    <property type="match status" value="2"/>
</dbReference>
<keyword evidence="13" id="KW-1185">Reference proteome</keyword>
<reference evidence="12" key="1">
    <citation type="journal article" date="2023" name="Mol. Phylogenet. Evol.">
        <title>Genome-scale phylogeny and comparative genomics of the fungal order Sordariales.</title>
        <authorList>
            <person name="Hensen N."/>
            <person name="Bonometti L."/>
            <person name="Westerberg I."/>
            <person name="Brannstrom I.O."/>
            <person name="Guillou S."/>
            <person name="Cros-Aarteil S."/>
            <person name="Calhoun S."/>
            <person name="Haridas S."/>
            <person name="Kuo A."/>
            <person name="Mondo S."/>
            <person name="Pangilinan J."/>
            <person name="Riley R."/>
            <person name="LaButti K."/>
            <person name="Andreopoulos B."/>
            <person name="Lipzen A."/>
            <person name="Chen C."/>
            <person name="Yan M."/>
            <person name="Daum C."/>
            <person name="Ng V."/>
            <person name="Clum A."/>
            <person name="Steindorff A."/>
            <person name="Ohm R.A."/>
            <person name="Martin F."/>
            <person name="Silar P."/>
            <person name="Natvig D.O."/>
            <person name="Lalanne C."/>
            <person name="Gautier V."/>
            <person name="Ament-Velasquez S.L."/>
            <person name="Kruys A."/>
            <person name="Hutchinson M.I."/>
            <person name="Powell A.J."/>
            <person name="Barry K."/>
            <person name="Miller A.N."/>
            <person name="Grigoriev I.V."/>
            <person name="Debuchy R."/>
            <person name="Gladieux P."/>
            <person name="Hiltunen Thoren M."/>
            <person name="Johannesson H."/>
        </authorList>
    </citation>
    <scope>NUCLEOTIDE SEQUENCE</scope>
    <source>
        <strain evidence="12">PSN293</strain>
    </source>
</reference>
<dbReference type="GO" id="GO:0043161">
    <property type="term" value="P:proteasome-mediated ubiquitin-dependent protein catabolic process"/>
    <property type="evidence" value="ECO:0007669"/>
    <property type="project" value="TreeGrafter"/>
</dbReference>
<gene>
    <name evidence="12" type="ORF">QBC37DRAFT_95807</name>
</gene>
<evidence type="ECO:0000256" key="2">
    <source>
        <dbReference type="ARBA" id="ARBA00022679"/>
    </source>
</evidence>
<evidence type="ECO:0000259" key="11">
    <source>
        <dbReference type="PROSITE" id="PS51873"/>
    </source>
</evidence>
<accession>A0AAN6XVI0</accession>
<keyword evidence="2" id="KW-0808">Transferase</keyword>
<name>A0AAN6XVI0_9PEZI</name>
<evidence type="ECO:0000256" key="5">
    <source>
        <dbReference type="ARBA" id="ARBA00022771"/>
    </source>
</evidence>
<dbReference type="InterPro" id="IPR000571">
    <property type="entry name" value="Znf_CCCH"/>
</dbReference>
<dbReference type="Gene3D" id="3.30.70.330">
    <property type="match status" value="1"/>
</dbReference>
<sequence>MDHSRLTTTRAKGKPASDIRIPCRFHARGSCSKGGSCPFAHGDSNGDDSTNAASSNPGHPLPAPPPSSTISCRFFSAGTCAKGPSCPFLHADAARIPGPKGPTISQHNLSSLLDSRSHIPCQFFARGSCRNGAACPFQHGGTSMGNGDNSETSPHDANQDDNTPDDWIRDIGGAIVAFGDGAAVSKLSLPSDFSAVRLSNLPSDSTPTSVAALLLKTIGDDVVREEHVVRVFTVPGGTTTCSADIKMEDPMFATTVCGKLRSQARLEATPIPPPMQGGTSNIHRVDCRKLHCSWHRPTRTAWLNFGTEGIAHKVHDKFNAGVYKILGSSVTAGAPTGGEGSGWRNPLAWSVMLTGLPGNAKKQDVLQPIPDYHRPRHIELGDPSYKIDPVVANTIVESMFSQFGPLESWRLASGSQGKRVKAQARFVDESHAREAAAALNNKSLPFGKTTRLTVQLVTSTKFKIWAQTYDVVRDQIEAQKSGWEKMHIQFIVYPPANGYRVLKLEGQDSKLIAAAKDTLGHIVGGQVVVKDGKTLWNSAFRRNTSDELQRIKQVEQECRVVILRDKFKSQLRVFGSEQSCQKATKRLATLVGELEQVKDSADGQIIELDAEEFQWACRGGFGTMVSNLGSNKAMFDIVSRPARIIIMGSRDDYHTATTMVRSRQDTTNTQGSRPTNQETQDCSVCWTEAEDAIRTTCDHVYCLGCFIDLCQAAGSSTANETLISCVGDQARCGKVLTLGELQNHLSSAIFEDLLASSVSCYVGRRPDVFRYCPTPDCGRIYRSSVAVDENGRGGSKVKTFTCPQCLIPTCTACHAPHPGMTCAEHKDVALDGGKEALELLRKKLGIKDCPKCKTAMEKVDGCNHMTCGGCGTHICWVCMEHFATSRECYDHLNRQHGGAFAVGDDGLF</sequence>
<evidence type="ECO:0000256" key="8">
    <source>
        <dbReference type="PROSITE-ProRule" id="PRU00723"/>
    </source>
</evidence>
<dbReference type="Pfam" id="PF14608">
    <property type="entry name" value="zf-CCCH_2"/>
    <property type="match status" value="1"/>
</dbReference>
<keyword evidence="7 8" id="KW-0862">Zinc</keyword>
<dbReference type="GO" id="GO:0000151">
    <property type="term" value="C:ubiquitin ligase complex"/>
    <property type="evidence" value="ECO:0007669"/>
    <property type="project" value="TreeGrafter"/>
</dbReference>
<proteinExistence type="predicted"/>
<evidence type="ECO:0000256" key="7">
    <source>
        <dbReference type="ARBA" id="ARBA00022833"/>
    </source>
</evidence>
<dbReference type="EMBL" id="MU858295">
    <property type="protein sequence ID" value="KAK4207449.1"/>
    <property type="molecule type" value="Genomic_DNA"/>
</dbReference>
<comment type="caution">
    <text evidence="12">The sequence shown here is derived from an EMBL/GenBank/DDBJ whole genome shotgun (WGS) entry which is preliminary data.</text>
</comment>
<dbReference type="GO" id="GO:0003676">
    <property type="term" value="F:nucleic acid binding"/>
    <property type="evidence" value="ECO:0007669"/>
    <property type="project" value="InterPro"/>
</dbReference>
<dbReference type="GO" id="GO:0043130">
    <property type="term" value="F:ubiquitin binding"/>
    <property type="evidence" value="ECO:0007669"/>
    <property type="project" value="TreeGrafter"/>
</dbReference>
<organism evidence="12 13">
    <name type="scientific">Rhypophila decipiens</name>
    <dbReference type="NCBI Taxonomy" id="261697"/>
    <lineage>
        <taxon>Eukaryota</taxon>
        <taxon>Fungi</taxon>
        <taxon>Dikarya</taxon>
        <taxon>Ascomycota</taxon>
        <taxon>Pezizomycotina</taxon>
        <taxon>Sordariomycetes</taxon>
        <taxon>Sordariomycetidae</taxon>
        <taxon>Sordariales</taxon>
        <taxon>Naviculisporaceae</taxon>
        <taxon>Rhypophila</taxon>
    </lineage>
</organism>
<feature type="domain" description="C3H1-type" evidence="10">
    <location>
        <begin position="66"/>
        <end position="93"/>
    </location>
</feature>
<evidence type="ECO:0000313" key="12">
    <source>
        <dbReference type="EMBL" id="KAK4207449.1"/>
    </source>
</evidence>
<dbReference type="SUPFAM" id="SSF90229">
    <property type="entry name" value="CCCH zinc finger"/>
    <property type="match status" value="2"/>
</dbReference>
<evidence type="ECO:0000256" key="1">
    <source>
        <dbReference type="ARBA" id="ARBA00004906"/>
    </source>
</evidence>
<dbReference type="GO" id="GO:0008270">
    <property type="term" value="F:zinc ion binding"/>
    <property type="evidence" value="ECO:0007669"/>
    <property type="project" value="UniProtKB-KW"/>
</dbReference>
<dbReference type="CDD" id="cd22585">
    <property type="entry name" value="Rcat_RBR_DEAH12-like"/>
    <property type="match status" value="1"/>
</dbReference>
<keyword evidence="5 8" id="KW-0863">Zinc-finger</keyword>
<dbReference type="AlphaFoldDB" id="A0AAN6XVI0"/>
<evidence type="ECO:0000256" key="6">
    <source>
        <dbReference type="ARBA" id="ARBA00022786"/>
    </source>
</evidence>
<dbReference type="SMART" id="SM00356">
    <property type="entry name" value="ZnF_C3H1"/>
    <property type="match status" value="3"/>
</dbReference>
<dbReference type="InterPro" id="IPR035979">
    <property type="entry name" value="RBD_domain_sf"/>
</dbReference>
<dbReference type="CDD" id="cd20335">
    <property type="entry name" value="BRcat_RBR"/>
    <property type="match status" value="1"/>
</dbReference>
<keyword evidence="6" id="KW-0833">Ubl conjugation pathway</keyword>
<dbReference type="InterPro" id="IPR013083">
    <property type="entry name" value="Znf_RING/FYVE/PHD"/>
</dbReference>
<dbReference type="PROSITE" id="PS50103">
    <property type="entry name" value="ZF_C3H1"/>
    <property type="match status" value="3"/>
</dbReference>
<comment type="pathway">
    <text evidence="1">Protein modification; protein ubiquitination.</text>
</comment>
<reference evidence="12" key="2">
    <citation type="submission" date="2023-05" db="EMBL/GenBank/DDBJ databases">
        <authorList>
            <consortium name="Lawrence Berkeley National Laboratory"/>
            <person name="Steindorff A."/>
            <person name="Hensen N."/>
            <person name="Bonometti L."/>
            <person name="Westerberg I."/>
            <person name="Brannstrom I.O."/>
            <person name="Guillou S."/>
            <person name="Cros-Aarteil S."/>
            <person name="Calhoun S."/>
            <person name="Haridas S."/>
            <person name="Kuo A."/>
            <person name="Mondo S."/>
            <person name="Pangilinan J."/>
            <person name="Riley R."/>
            <person name="Labutti K."/>
            <person name="Andreopoulos B."/>
            <person name="Lipzen A."/>
            <person name="Chen C."/>
            <person name="Yanf M."/>
            <person name="Daum C."/>
            <person name="Ng V."/>
            <person name="Clum A."/>
            <person name="Ohm R."/>
            <person name="Martin F."/>
            <person name="Silar P."/>
            <person name="Natvig D."/>
            <person name="Lalanne C."/>
            <person name="Gautier V."/>
            <person name="Ament-Velasquez S.L."/>
            <person name="Kruys A."/>
            <person name="Hutchinson M.I."/>
            <person name="Powell A.J."/>
            <person name="Barry K."/>
            <person name="Miller A.N."/>
            <person name="Grigoriev I.V."/>
            <person name="Debuchy R."/>
            <person name="Gladieux P."/>
            <person name="Thoren M.H."/>
            <person name="Johannesson H."/>
        </authorList>
    </citation>
    <scope>NUCLEOTIDE SEQUENCE</scope>
    <source>
        <strain evidence="12">PSN293</strain>
    </source>
</reference>
<feature type="region of interest" description="Disordered" evidence="9">
    <location>
        <begin position="42"/>
        <end position="65"/>
    </location>
</feature>
<feature type="zinc finger region" description="C3H1-type" evidence="8">
    <location>
        <begin position="66"/>
        <end position="93"/>
    </location>
</feature>
<dbReference type="PANTHER" id="PTHR22770:SF13">
    <property type="entry name" value="RING-TYPE DOMAIN-CONTAINING PROTEIN"/>
    <property type="match status" value="1"/>
</dbReference>
<feature type="domain" description="C3H1-type" evidence="10">
    <location>
        <begin position="17"/>
        <end position="44"/>
    </location>
</feature>
<evidence type="ECO:0000256" key="3">
    <source>
        <dbReference type="ARBA" id="ARBA00022723"/>
    </source>
</evidence>
<dbReference type="GO" id="GO:0097039">
    <property type="term" value="P:protein linear polyubiquitination"/>
    <property type="evidence" value="ECO:0007669"/>
    <property type="project" value="TreeGrafter"/>
</dbReference>